<name>A0ABT6Q323_9PROT</name>
<organism evidence="3 4">
    <name type="scientific">Commensalibacter oyaizuii</name>
    <dbReference type="NCBI Taxonomy" id="3043873"/>
    <lineage>
        <taxon>Bacteria</taxon>
        <taxon>Pseudomonadati</taxon>
        <taxon>Pseudomonadota</taxon>
        <taxon>Alphaproteobacteria</taxon>
        <taxon>Acetobacterales</taxon>
        <taxon>Acetobacteraceae</taxon>
    </lineage>
</organism>
<sequence length="150" mass="17141">MRTYKDRVRHAILFEIIGLLIFTPSAVLMFNQSVEHMGVIGIFSSFAATIWNFIYNICFDKVLLHFRGDVQKSMIIRLYHTVLFEVGLMIVTLPAIAWYLGISVLDAFIMDVAIVIFYLVYAFFFNIIYDYIFPVVSPAKAFGTSGSKSN</sequence>
<evidence type="ECO:0000313" key="4">
    <source>
        <dbReference type="Proteomes" id="UP001431634"/>
    </source>
</evidence>
<protein>
    <submittedName>
        <fullName evidence="3">PACE efflux transporter</fullName>
    </submittedName>
</protein>
<feature type="transmembrane region" description="Helical" evidence="1">
    <location>
        <begin position="78"/>
        <end position="101"/>
    </location>
</feature>
<dbReference type="InterPro" id="IPR007896">
    <property type="entry name" value="BTP_bacteria"/>
</dbReference>
<evidence type="ECO:0000313" key="3">
    <source>
        <dbReference type="EMBL" id="MDI2091536.1"/>
    </source>
</evidence>
<dbReference type="EMBL" id="JASBAO010000001">
    <property type="protein sequence ID" value="MDI2091536.1"/>
    <property type="molecule type" value="Genomic_DNA"/>
</dbReference>
<keyword evidence="1" id="KW-0472">Membrane</keyword>
<comment type="caution">
    <text evidence="3">The sequence shown here is derived from an EMBL/GenBank/DDBJ whole genome shotgun (WGS) entry which is preliminary data.</text>
</comment>
<evidence type="ECO:0000259" key="2">
    <source>
        <dbReference type="Pfam" id="PF05232"/>
    </source>
</evidence>
<dbReference type="Proteomes" id="UP001431634">
    <property type="component" value="Unassembled WGS sequence"/>
</dbReference>
<feature type="transmembrane region" description="Helical" evidence="1">
    <location>
        <begin position="12"/>
        <end position="30"/>
    </location>
</feature>
<feature type="transmembrane region" description="Helical" evidence="1">
    <location>
        <begin position="107"/>
        <end position="129"/>
    </location>
</feature>
<proteinExistence type="predicted"/>
<feature type="domain" description="Chlorhexidine efflux transporter" evidence="2">
    <location>
        <begin position="73"/>
        <end position="134"/>
    </location>
</feature>
<gene>
    <name evidence="3" type="ORF">QJV27_09195</name>
</gene>
<dbReference type="NCBIfam" id="NF033664">
    <property type="entry name" value="PACE_transport"/>
    <property type="match status" value="1"/>
</dbReference>
<evidence type="ECO:0000256" key="1">
    <source>
        <dbReference type="SAM" id="Phobius"/>
    </source>
</evidence>
<feature type="transmembrane region" description="Helical" evidence="1">
    <location>
        <begin position="36"/>
        <end position="57"/>
    </location>
</feature>
<accession>A0ABT6Q323</accession>
<keyword evidence="1" id="KW-1133">Transmembrane helix</keyword>
<dbReference type="Pfam" id="PF05232">
    <property type="entry name" value="BTP"/>
    <property type="match status" value="2"/>
</dbReference>
<reference evidence="3" key="1">
    <citation type="submission" date="2023-05" db="EMBL/GenBank/DDBJ databases">
        <title>Whole genome sequence of Commensalibacter sp.</title>
        <authorList>
            <person name="Charoenyingcharoen P."/>
            <person name="Yukphan P."/>
        </authorList>
    </citation>
    <scope>NUCLEOTIDE SEQUENCE</scope>
    <source>
        <strain evidence="3">TBRC 16381</strain>
    </source>
</reference>
<dbReference type="InterPro" id="IPR058208">
    <property type="entry name" value="PACE"/>
</dbReference>
<dbReference type="RefSeq" id="WP_281448626.1">
    <property type="nucleotide sequence ID" value="NZ_JASBAO010000001.1"/>
</dbReference>
<feature type="domain" description="Chlorhexidine efflux transporter" evidence="2">
    <location>
        <begin position="2"/>
        <end position="63"/>
    </location>
</feature>
<keyword evidence="4" id="KW-1185">Reference proteome</keyword>
<keyword evidence="1" id="KW-0812">Transmembrane</keyword>